<evidence type="ECO:0000313" key="3">
    <source>
        <dbReference type="Proteomes" id="UP001363151"/>
    </source>
</evidence>
<evidence type="ECO:0000313" key="2">
    <source>
        <dbReference type="EMBL" id="KAK7248290.1"/>
    </source>
</evidence>
<dbReference type="Proteomes" id="UP001363151">
    <property type="component" value="Unassembled WGS sequence"/>
</dbReference>
<dbReference type="PROSITE" id="PS50176">
    <property type="entry name" value="ARM_REPEAT"/>
    <property type="match status" value="1"/>
</dbReference>
<dbReference type="InterPro" id="IPR000225">
    <property type="entry name" value="Armadillo"/>
</dbReference>
<dbReference type="PANTHER" id="PTHR23315">
    <property type="entry name" value="U BOX DOMAIN-CONTAINING"/>
    <property type="match status" value="1"/>
</dbReference>
<protein>
    <recommendedName>
        <fullName evidence="4">Armadillo repeat-containing domain-containing protein</fullName>
    </recommendedName>
</protein>
<dbReference type="Pfam" id="PF00514">
    <property type="entry name" value="Arm"/>
    <property type="match status" value="2"/>
</dbReference>
<evidence type="ECO:0000256" key="1">
    <source>
        <dbReference type="PROSITE-ProRule" id="PRU00259"/>
    </source>
</evidence>
<reference evidence="2 3" key="1">
    <citation type="submission" date="2024-03" db="EMBL/GenBank/DDBJ databases">
        <title>Aureococcus anophagefferens CCMP1851 and Kratosvirus quantuckense: Draft genome of a second virus-susceptible host strain in the model system.</title>
        <authorList>
            <person name="Chase E."/>
            <person name="Truchon A.R."/>
            <person name="Schepens W."/>
            <person name="Wilhelm S.W."/>
        </authorList>
    </citation>
    <scope>NUCLEOTIDE SEQUENCE [LARGE SCALE GENOMIC DNA]</scope>
    <source>
        <strain evidence="2 3">CCMP1851</strain>
    </source>
</reference>
<dbReference type="InterPro" id="IPR011989">
    <property type="entry name" value="ARM-like"/>
</dbReference>
<keyword evidence="3" id="KW-1185">Reference proteome</keyword>
<gene>
    <name evidence="2" type="ORF">SO694_0034400</name>
</gene>
<dbReference type="PANTHER" id="PTHR23315:SF7">
    <property type="entry name" value="U-BOX DOMAIN-CONTAINING PROTEIN 4"/>
    <property type="match status" value="1"/>
</dbReference>
<comment type="caution">
    <text evidence="2">The sequence shown here is derived from an EMBL/GenBank/DDBJ whole genome shotgun (WGS) entry which is preliminary data.</text>
</comment>
<proteinExistence type="predicted"/>
<dbReference type="EMBL" id="JBBJCI010000110">
    <property type="protein sequence ID" value="KAK7248290.1"/>
    <property type="molecule type" value="Genomic_DNA"/>
</dbReference>
<organism evidence="2 3">
    <name type="scientific">Aureococcus anophagefferens</name>
    <name type="common">Harmful bloom alga</name>
    <dbReference type="NCBI Taxonomy" id="44056"/>
    <lineage>
        <taxon>Eukaryota</taxon>
        <taxon>Sar</taxon>
        <taxon>Stramenopiles</taxon>
        <taxon>Ochrophyta</taxon>
        <taxon>Pelagophyceae</taxon>
        <taxon>Pelagomonadales</taxon>
        <taxon>Pelagomonadaceae</taxon>
        <taxon>Aureococcus</taxon>
    </lineage>
</organism>
<dbReference type="InterPro" id="IPR016024">
    <property type="entry name" value="ARM-type_fold"/>
</dbReference>
<dbReference type="Gene3D" id="1.25.10.10">
    <property type="entry name" value="Leucine-rich Repeat Variant"/>
    <property type="match status" value="2"/>
</dbReference>
<evidence type="ECO:0008006" key="4">
    <source>
        <dbReference type="Google" id="ProtNLM"/>
    </source>
</evidence>
<dbReference type="SUPFAM" id="SSF48371">
    <property type="entry name" value="ARM repeat"/>
    <property type="match status" value="2"/>
</dbReference>
<feature type="repeat" description="ARM" evidence="1">
    <location>
        <begin position="86"/>
        <end position="127"/>
    </location>
</feature>
<name>A0ABR1G546_AURAN</name>
<sequence>MAEIEGLVRALREGDDAAKTAAARQLGFLAFNDAANKALIAKAGGIPPLVQLLRDGSVWGKQWAARALGYLAWSNAANKFLIAEAGGIAPLVELLRDGSAQAKEHATWVLNDLALDDNKALIAEAGGIPPLVELLRDGCAVAMHALRRLTLNNDANAVAIAASIGFEAVVKLARGGSVTVHHWSVVRNAGVPAKRKAALVVAALLRDCVPEFKSAPRDIKAVIGSYL</sequence>
<dbReference type="SMART" id="SM00185">
    <property type="entry name" value="ARM"/>
    <property type="match status" value="3"/>
</dbReference>
<accession>A0ABR1G546</accession>